<dbReference type="AlphaFoldDB" id="A0A3M7S433"/>
<name>A0A3M7S433_BRAPC</name>
<evidence type="ECO:0000313" key="2">
    <source>
        <dbReference type="Proteomes" id="UP000276133"/>
    </source>
</evidence>
<proteinExistence type="predicted"/>
<reference evidence="1 2" key="1">
    <citation type="journal article" date="2018" name="Sci. Rep.">
        <title>Genomic signatures of local adaptation to the degree of environmental predictability in rotifers.</title>
        <authorList>
            <person name="Franch-Gras L."/>
            <person name="Hahn C."/>
            <person name="Garcia-Roger E.M."/>
            <person name="Carmona M.J."/>
            <person name="Serra M."/>
            <person name="Gomez A."/>
        </authorList>
    </citation>
    <scope>NUCLEOTIDE SEQUENCE [LARGE SCALE GENOMIC DNA]</scope>
    <source>
        <strain evidence="1">HYR1</strain>
    </source>
</reference>
<dbReference type="Proteomes" id="UP000276133">
    <property type="component" value="Unassembled WGS sequence"/>
</dbReference>
<comment type="caution">
    <text evidence="1">The sequence shown here is derived from an EMBL/GenBank/DDBJ whole genome shotgun (WGS) entry which is preliminary data.</text>
</comment>
<gene>
    <name evidence="1" type="ORF">BpHYR1_052587</name>
</gene>
<accession>A0A3M7S433</accession>
<organism evidence="1 2">
    <name type="scientific">Brachionus plicatilis</name>
    <name type="common">Marine rotifer</name>
    <name type="synonym">Brachionus muelleri</name>
    <dbReference type="NCBI Taxonomy" id="10195"/>
    <lineage>
        <taxon>Eukaryota</taxon>
        <taxon>Metazoa</taxon>
        <taxon>Spiralia</taxon>
        <taxon>Gnathifera</taxon>
        <taxon>Rotifera</taxon>
        <taxon>Eurotatoria</taxon>
        <taxon>Monogononta</taxon>
        <taxon>Pseudotrocha</taxon>
        <taxon>Ploima</taxon>
        <taxon>Brachionidae</taxon>
        <taxon>Brachionus</taxon>
    </lineage>
</organism>
<evidence type="ECO:0000313" key="1">
    <source>
        <dbReference type="EMBL" id="RNA30583.1"/>
    </source>
</evidence>
<protein>
    <submittedName>
        <fullName evidence="1">Uncharacterized protein</fullName>
    </submittedName>
</protein>
<dbReference type="EMBL" id="REGN01002070">
    <property type="protein sequence ID" value="RNA30583.1"/>
    <property type="molecule type" value="Genomic_DNA"/>
</dbReference>
<sequence>MCLAYNNGRLWVCYKFEIKSKSKKPSCQVYLQNVALQLRNDMKRLVLSLIEAVLIRKDPTSSYQKLATDFNSKTHAVRISK</sequence>
<keyword evidence="2" id="KW-1185">Reference proteome</keyword>